<dbReference type="EMBL" id="CP090166">
    <property type="protein sequence ID" value="UJO15945.1"/>
    <property type="molecule type" value="Genomic_DNA"/>
</dbReference>
<dbReference type="Proteomes" id="UP000756132">
    <property type="component" value="Chromosome 4"/>
</dbReference>
<feature type="region of interest" description="Disordered" evidence="1">
    <location>
        <begin position="93"/>
        <end position="120"/>
    </location>
</feature>
<keyword evidence="4" id="KW-1185">Reference proteome</keyword>
<dbReference type="RefSeq" id="XP_047760311.1">
    <property type="nucleotide sequence ID" value="XM_047904461.1"/>
</dbReference>
<organism evidence="3 4">
    <name type="scientific">Passalora fulva</name>
    <name type="common">Tomato leaf mold</name>
    <name type="synonym">Cladosporium fulvum</name>
    <dbReference type="NCBI Taxonomy" id="5499"/>
    <lineage>
        <taxon>Eukaryota</taxon>
        <taxon>Fungi</taxon>
        <taxon>Dikarya</taxon>
        <taxon>Ascomycota</taxon>
        <taxon>Pezizomycotina</taxon>
        <taxon>Dothideomycetes</taxon>
        <taxon>Dothideomycetidae</taxon>
        <taxon>Mycosphaerellales</taxon>
        <taxon>Mycosphaerellaceae</taxon>
        <taxon>Fulvia</taxon>
    </lineage>
</organism>
<proteinExistence type="predicted"/>
<feature type="region of interest" description="Disordered" evidence="1">
    <location>
        <begin position="1"/>
        <end position="20"/>
    </location>
</feature>
<dbReference type="AlphaFoldDB" id="A0A9Q8P7A3"/>
<evidence type="ECO:0000313" key="3">
    <source>
        <dbReference type="EMBL" id="UJO15945.1"/>
    </source>
</evidence>
<reference evidence="3" key="1">
    <citation type="submission" date="2021-12" db="EMBL/GenBank/DDBJ databases">
        <authorList>
            <person name="Zaccaron A."/>
            <person name="Stergiopoulos I."/>
        </authorList>
    </citation>
    <scope>NUCLEOTIDE SEQUENCE</scope>
    <source>
        <strain evidence="3">Race5_Kim</strain>
    </source>
</reference>
<dbReference type="Pfam" id="PF00646">
    <property type="entry name" value="F-box"/>
    <property type="match status" value="1"/>
</dbReference>
<protein>
    <recommendedName>
        <fullName evidence="2">F-box domain-containing protein</fullName>
    </recommendedName>
</protein>
<gene>
    <name evidence="3" type="ORF">CLAFUR5_05313</name>
</gene>
<accession>A0A9Q8P7A3</accession>
<dbReference type="InterPro" id="IPR001810">
    <property type="entry name" value="F-box_dom"/>
</dbReference>
<dbReference type="GeneID" id="71985191"/>
<dbReference type="SUPFAM" id="SSF81383">
    <property type="entry name" value="F-box domain"/>
    <property type="match status" value="1"/>
</dbReference>
<reference evidence="3" key="2">
    <citation type="journal article" date="2022" name="Microb. Genom.">
        <title>A chromosome-scale genome assembly of the tomato pathogen Cladosporium fulvum reveals a compartmentalized genome architecture and the presence of a dispensable chromosome.</title>
        <authorList>
            <person name="Zaccaron A.Z."/>
            <person name="Chen L.H."/>
            <person name="Samaras A."/>
            <person name="Stergiopoulos I."/>
        </authorList>
    </citation>
    <scope>NUCLEOTIDE SEQUENCE</scope>
    <source>
        <strain evidence="3">Race5_Kim</strain>
    </source>
</reference>
<dbReference type="KEGG" id="ffu:CLAFUR5_05313"/>
<dbReference type="InterPro" id="IPR036047">
    <property type="entry name" value="F-box-like_dom_sf"/>
</dbReference>
<evidence type="ECO:0000313" key="4">
    <source>
        <dbReference type="Proteomes" id="UP000756132"/>
    </source>
</evidence>
<feature type="domain" description="F-box" evidence="2">
    <location>
        <begin position="56"/>
        <end position="85"/>
    </location>
</feature>
<evidence type="ECO:0000256" key="1">
    <source>
        <dbReference type="SAM" id="MobiDB-lite"/>
    </source>
</evidence>
<sequence length="212" mass="23659">MYASHTTYRATSSHTSRALEQSSATIITTATTHPRSSLLARVHNITATNQVLATAELLELILLDLPPRDLLSSQRVCTTWRHAVKASVKAQRALFRRPQPATTPEEGVPPPPPTANPFLPRDPRILGSKIHLKYDHLRALDKRGARKMLVCQPPLKRVEVYGRLGSDRAAYNSKVIARERGVKVKHLVRLVKKMKATTGWVEIVGSEVWQKA</sequence>
<evidence type="ECO:0000259" key="2">
    <source>
        <dbReference type="Pfam" id="PF00646"/>
    </source>
</evidence>
<name>A0A9Q8P7A3_PASFU</name>